<evidence type="ECO:0000256" key="8">
    <source>
        <dbReference type="ARBA" id="ARBA00023136"/>
    </source>
</evidence>
<evidence type="ECO:0000256" key="6">
    <source>
        <dbReference type="ARBA" id="ARBA00022989"/>
    </source>
</evidence>
<dbReference type="AlphaFoldDB" id="A0A8C1YE67"/>
<proteinExistence type="inferred from homology"/>
<evidence type="ECO:0008006" key="12">
    <source>
        <dbReference type="Google" id="ProtNLM"/>
    </source>
</evidence>
<evidence type="ECO:0000256" key="5">
    <source>
        <dbReference type="ARBA" id="ARBA00022970"/>
    </source>
</evidence>
<dbReference type="InterPro" id="IPR004686">
    <property type="entry name" value="Mtc"/>
</dbReference>
<dbReference type="GO" id="GO:0006865">
    <property type="term" value="P:amino acid transport"/>
    <property type="evidence" value="ECO:0007669"/>
    <property type="project" value="UniProtKB-KW"/>
</dbReference>
<protein>
    <recommendedName>
        <fullName evidence="12">Sidoreflexin</fullName>
    </recommendedName>
</protein>
<keyword evidence="11" id="KW-1185">Reference proteome</keyword>
<dbReference type="PANTHER" id="PTHR11153">
    <property type="entry name" value="SIDEROFLEXIN"/>
    <property type="match status" value="1"/>
</dbReference>
<comment type="subcellular location">
    <subcellularLocation>
        <location evidence="1">Mitochondrion membrane</location>
        <topology evidence="1">Multi-pass membrane protein</topology>
    </subcellularLocation>
</comment>
<evidence type="ECO:0000256" key="9">
    <source>
        <dbReference type="SAM" id="Phobius"/>
    </source>
</evidence>
<dbReference type="GO" id="GO:0015075">
    <property type="term" value="F:monoatomic ion transmembrane transporter activity"/>
    <property type="evidence" value="ECO:0007669"/>
    <property type="project" value="InterPro"/>
</dbReference>
<reference evidence="10" key="1">
    <citation type="submission" date="2025-08" db="UniProtKB">
        <authorList>
            <consortium name="Ensembl"/>
        </authorList>
    </citation>
    <scope>IDENTIFICATION</scope>
</reference>
<keyword evidence="6 9" id="KW-1133">Transmembrane helix</keyword>
<dbReference type="Ensembl" id="ENSCCRT00010135336.1">
    <property type="protein sequence ID" value="ENSCCRP00010121870.1"/>
    <property type="gene ID" value="ENSCCRG00010053174.1"/>
</dbReference>
<keyword evidence="3" id="KW-0813">Transport</keyword>
<organism evidence="10 11">
    <name type="scientific">Cyprinus carpio</name>
    <name type="common">Common carp</name>
    <dbReference type="NCBI Taxonomy" id="7962"/>
    <lineage>
        <taxon>Eukaryota</taxon>
        <taxon>Metazoa</taxon>
        <taxon>Chordata</taxon>
        <taxon>Craniata</taxon>
        <taxon>Vertebrata</taxon>
        <taxon>Euteleostomi</taxon>
        <taxon>Actinopterygii</taxon>
        <taxon>Neopterygii</taxon>
        <taxon>Teleostei</taxon>
        <taxon>Ostariophysi</taxon>
        <taxon>Cypriniformes</taxon>
        <taxon>Cyprinidae</taxon>
        <taxon>Cyprininae</taxon>
        <taxon>Cyprinus</taxon>
    </lineage>
</organism>
<evidence type="ECO:0000256" key="2">
    <source>
        <dbReference type="ARBA" id="ARBA00005974"/>
    </source>
</evidence>
<sequence length="340" mass="37330">TTGLALVSESASAADSRVWRTFLGSQKSFGESFKEIGSFYGRLRHFLDVIDPRTLFVSEKRLNECMKLLDQFRNGTLPPSVTNVQVRLGPIKGVHFLLKSSQHTFLLFLSGFVPFGTPVVVGLLLPNQTFASTIFWQWLNQSHNACVNYCNRNASKPTPMSKLFQGYLGAVSSAVTIAVGLNLLIKRAEHFSPATRILVQRFIPFPAVASANVCNVLLMRHTELSEGICVLDDKGNVVGTSKLAARHALIETSLTRVVLPMPVLLLPPLIMATLERLPLLQKRPRLGLPVHSMVCLCAFGLALPVAISLFPQNSQIHVSELEPEIAAATECKILTYNKGL</sequence>
<feature type="transmembrane region" description="Helical" evidence="9">
    <location>
        <begin position="164"/>
        <end position="185"/>
    </location>
</feature>
<dbReference type="PANTHER" id="PTHR11153:SF17">
    <property type="entry name" value="SIDEROFLEXIN-5"/>
    <property type="match status" value="1"/>
</dbReference>
<name>A0A8C1YE67_CYPCA</name>
<keyword evidence="5" id="KW-0029">Amino-acid transport</keyword>
<evidence type="ECO:0000256" key="4">
    <source>
        <dbReference type="ARBA" id="ARBA00022692"/>
    </source>
</evidence>
<keyword evidence="4 9" id="KW-0812">Transmembrane</keyword>
<evidence type="ECO:0000313" key="11">
    <source>
        <dbReference type="Proteomes" id="UP000694427"/>
    </source>
</evidence>
<feature type="transmembrane region" description="Helical" evidence="9">
    <location>
        <begin position="105"/>
        <end position="125"/>
    </location>
</feature>
<evidence type="ECO:0000256" key="3">
    <source>
        <dbReference type="ARBA" id="ARBA00022448"/>
    </source>
</evidence>
<feature type="transmembrane region" description="Helical" evidence="9">
    <location>
        <begin position="286"/>
        <end position="310"/>
    </location>
</feature>
<dbReference type="Proteomes" id="UP000694427">
    <property type="component" value="Unplaced"/>
</dbReference>
<feature type="transmembrane region" description="Helical" evidence="9">
    <location>
        <begin position="257"/>
        <end position="274"/>
    </location>
</feature>
<comment type="similarity">
    <text evidence="2">Belongs to the sideroflexin family.</text>
</comment>
<dbReference type="GO" id="GO:0005743">
    <property type="term" value="C:mitochondrial inner membrane"/>
    <property type="evidence" value="ECO:0007669"/>
    <property type="project" value="TreeGrafter"/>
</dbReference>
<dbReference type="GO" id="GO:0015137">
    <property type="term" value="F:citrate transmembrane transporter activity"/>
    <property type="evidence" value="ECO:0007669"/>
    <property type="project" value="TreeGrafter"/>
</dbReference>
<keyword evidence="7" id="KW-0496">Mitochondrion</keyword>
<evidence type="ECO:0000256" key="7">
    <source>
        <dbReference type="ARBA" id="ARBA00023128"/>
    </source>
</evidence>
<accession>A0A8C1YE67</accession>
<evidence type="ECO:0000313" key="10">
    <source>
        <dbReference type="Ensembl" id="ENSCCRP00010121870.1"/>
    </source>
</evidence>
<gene>
    <name evidence="10" type="primary">sfxn5a</name>
</gene>
<dbReference type="Pfam" id="PF03820">
    <property type="entry name" value="SFXNs"/>
    <property type="match status" value="1"/>
</dbReference>
<evidence type="ECO:0000256" key="1">
    <source>
        <dbReference type="ARBA" id="ARBA00004225"/>
    </source>
</evidence>
<keyword evidence="8 9" id="KW-0472">Membrane</keyword>
<dbReference type="GO" id="GO:1990542">
    <property type="term" value="P:mitochondrial transmembrane transport"/>
    <property type="evidence" value="ECO:0007669"/>
    <property type="project" value="TreeGrafter"/>
</dbReference>
<reference evidence="10" key="2">
    <citation type="submission" date="2025-09" db="UniProtKB">
        <authorList>
            <consortium name="Ensembl"/>
        </authorList>
    </citation>
    <scope>IDENTIFICATION</scope>
</reference>